<dbReference type="Proteomes" id="UP001054821">
    <property type="component" value="Chromosome 7"/>
</dbReference>
<dbReference type="AlphaFoldDB" id="A0A5E4EAP4"/>
<reference evidence="1 4" key="3">
    <citation type="journal article" date="2022" name="G3 (Bethesda)">
        <title>Whole-genome sequence and methylome profiling of the almond [Prunus dulcis (Mill.) D.A. Webb] cultivar 'Nonpareil'.</title>
        <authorList>
            <person name="D'Amico-Willman K.M."/>
            <person name="Ouma W.Z."/>
            <person name="Meulia T."/>
            <person name="Sideli G.M."/>
            <person name="Gradziel T.M."/>
            <person name="Fresnedo-Ramirez J."/>
        </authorList>
    </citation>
    <scope>NUCLEOTIDE SEQUENCE [LARGE SCALE GENOMIC DNA]</scope>
    <source>
        <strain evidence="1">Clone GOH B32 T37-40</strain>
    </source>
</reference>
<proteinExistence type="predicted"/>
<gene>
    <name evidence="2" type="ORF">ALMOND_2B020707</name>
    <name evidence="1" type="ORF">L3X38_040378</name>
</gene>
<accession>A0A5E4EAP4</accession>
<evidence type="ECO:0000313" key="2">
    <source>
        <dbReference type="EMBL" id="VVA10828.1"/>
    </source>
</evidence>
<dbReference type="InParanoid" id="A0A5E4EAP4"/>
<evidence type="ECO:0000313" key="3">
    <source>
        <dbReference type="Proteomes" id="UP000327085"/>
    </source>
</evidence>
<reference evidence="2" key="1">
    <citation type="submission" date="2019-07" db="EMBL/GenBank/DDBJ databases">
        <authorList>
            <person name="Alioto T."/>
            <person name="Alioto T."/>
            <person name="Gomez Garrido J."/>
        </authorList>
    </citation>
    <scope>NUCLEOTIDE SEQUENCE</scope>
</reference>
<protein>
    <submittedName>
        <fullName evidence="2">Uncharacterized protein</fullName>
    </submittedName>
</protein>
<dbReference type="EMBL" id="JAJFAZ020000007">
    <property type="protein sequence ID" value="KAI5320670.1"/>
    <property type="molecule type" value="Genomic_DNA"/>
</dbReference>
<name>A0A5E4EAP4_PRUDU</name>
<dbReference type="Gramene" id="VVA10828">
    <property type="protein sequence ID" value="VVA10828"/>
    <property type="gene ID" value="Prudul26B020707"/>
</dbReference>
<evidence type="ECO:0000313" key="4">
    <source>
        <dbReference type="Proteomes" id="UP001054821"/>
    </source>
</evidence>
<evidence type="ECO:0000313" key="1">
    <source>
        <dbReference type="EMBL" id="KAI5320670.1"/>
    </source>
</evidence>
<keyword evidence="4" id="KW-1185">Reference proteome</keyword>
<reference evidence="3" key="2">
    <citation type="journal article" date="2020" name="Plant J.">
        <title>Transposons played a major role in the diversification between the closely related almond and peach genomes: results from the almond genome sequence.</title>
        <authorList>
            <person name="Alioto T."/>
            <person name="Alexiou K.G."/>
            <person name="Bardil A."/>
            <person name="Barteri F."/>
            <person name="Castanera R."/>
            <person name="Cruz F."/>
            <person name="Dhingra A."/>
            <person name="Duval H."/>
            <person name="Fernandez I Marti A."/>
            <person name="Frias L."/>
            <person name="Galan B."/>
            <person name="Garcia J.L."/>
            <person name="Howad W."/>
            <person name="Gomez-Garrido J."/>
            <person name="Gut M."/>
            <person name="Julca I."/>
            <person name="Morata J."/>
            <person name="Puigdomenech P."/>
            <person name="Ribeca P."/>
            <person name="Rubio Cabetas M.J."/>
            <person name="Vlasova A."/>
            <person name="Wirthensohn M."/>
            <person name="Garcia-Mas J."/>
            <person name="Gabaldon T."/>
            <person name="Casacuberta J.M."/>
            <person name="Arus P."/>
        </authorList>
    </citation>
    <scope>NUCLEOTIDE SEQUENCE [LARGE SCALE GENOMIC DNA]</scope>
    <source>
        <strain evidence="3">cv. Texas</strain>
    </source>
</reference>
<sequence length="67" mass="7172">MYSSENNVTGHILGNLAKDGKDCNRVWTRLEVSAPAIAGTSRGASVSSPALGKQLFLFVLLLRKSKP</sequence>
<organism evidence="2 3">
    <name type="scientific">Prunus dulcis</name>
    <name type="common">Almond</name>
    <name type="synonym">Amygdalus dulcis</name>
    <dbReference type="NCBI Taxonomy" id="3755"/>
    <lineage>
        <taxon>Eukaryota</taxon>
        <taxon>Viridiplantae</taxon>
        <taxon>Streptophyta</taxon>
        <taxon>Embryophyta</taxon>
        <taxon>Tracheophyta</taxon>
        <taxon>Spermatophyta</taxon>
        <taxon>Magnoliopsida</taxon>
        <taxon>eudicotyledons</taxon>
        <taxon>Gunneridae</taxon>
        <taxon>Pentapetalae</taxon>
        <taxon>rosids</taxon>
        <taxon>fabids</taxon>
        <taxon>Rosales</taxon>
        <taxon>Rosaceae</taxon>
        <taxon>Amygdaloideae</taxon>
        <taxon>Amygdaleae</taxon>
        <taxon>Prunus</taxon>
    </lineage>
</organism>
<dbReference type="Proteomes" id="UP000327085">
    <property type="component" value="Chromosome 7"/>
</dbReference>
<dbReference type="EMBL" id="CABIKO010000002">
    <property type="protein sequence ID" value="VVA10828.1"/>
    <property type="molecule type" value="Genomic_DNA"/>
</dbReference>